<keyword evidence="2 5" id="KW-0012">Acyltransferase</keyword>
<accession>A0A2I2KNB3</accession>
<dbReference type="EC" id="2.3.1.180" evidence="5"/>
<dbReference type="RefSeq" id="WP_101831056.1">
    <property type="nucleotide sequence ID" value="NZ_FZMO01000083.1"/>
</dbReference>
<feature type="domain" description="Beta-ketoacyl-[acyl-carrier-protein] synthase III N-terminal" evidence="4">
    <location>
        <begin position="114"/>
        <end position="178"/>
    </location>
</feature>
<protein>
    <submittedName>
        <fullName evidence="5">3-oxoacyl-(Acyl-carrier-protein) synthase-3</fullName>
        <ecNumber evidence="5">2.3.1.180</ecNumber>
    </submittedName>
</protein>
<evidence type="ECO:0000313" key="5">
    <source>
        <dbReference type="EMBL" id="SNQ47161.1"/>
    </source>
</evidence>
<proteinExistence type="predicted"/>
<dbReference type="Pfam" id="PF08545">
    <property type="entry name" value="ACP_syn_III"/>
    <property type="match status" value="1"/>
</dbReference>
<dbReference type="Pfam" id="PF08541">
    <property type="entry name" value="ACP_syn_III_C"/>
    <property type="match status" value="1"/>
</dbReference>
<keyword evidence="6" id="KW-1185">Reference proteome</keyword>
<dbReference type="InterPro" id="IPR013751">
    <property type="entry name" value="ACP_syn_III_N"/>
</dbReference>
<evidence type="ECO:0000256" key="1">
    <source>
        <dbReference type="ARBA" id="ARBA00022679"/>
    </source>
</evidence>
<feature type="domain" description="Beta-ketoacyl-[acyl-carrier-protein] synthase III C-terminal" evidence="3">
    <location>
        <begin position="290"/>
        <end position="342"/>
    </location>
</feature>
<dbReference type="GO" id="GO:0033818">
    <property type="term" value="F:beta-ketoacyl-acyl-carrier-protein synthase III activity"/>
    <property type="evidence" value="ECO:0007669"/>
    <property type="project" value="UniProtKB-EC"/>
</dbReference>
<dbReference type="EMBL" id="FZMO01000083">
    <property type="protein sequence ID" value="SNQ47161.1"/>
    <property type="molecule type" value="Genomic_DNA"/>
</dbReference>
<dbReference type="InterPro" id="IPR013747">
    <property type="entry name" value="ACP_syn_III_C"/>
</dbReference>
<gene>
    <name evidence="5" type="ORF">FRACA_1730008</name>
</gene>
<dbReference type="PANTHER" id="PTHR34069:SF2">
    <property type="entry name" value="BETA-KETOACYL-[ACYL-CARRIER-PROTEIN] SYNTHASE III"/>
    <property type="match status" value="1"/>
</dbReference>
<organism evidence="5 6">
    <name type="scientific">Frankia canadensis</name>
    <dbReference type="NCBI Taxonomy" id="1836972"/>
    <lineage>
        <taxon>Bacteria</taxon>
        <taxon>Bacillati</taxon>
        <taxon>Actinomycetota</taxon>
        <taxon>Actinomycetes</taxon>
        <taxon>Frankiales</taxon>
        <taxon>Frankiaceae</taxon>
        <taxon>Frankia</taxon>
    </lineage>
</organism>
<dbReference type="Proteomes" id="UP000234331">
    <property type="component" value="Unassembled WGS sequence"/>
</dbReference>
<evidence type="ECO:0000259" key="4">
    <source>
        <dbReference type="Pfam" id="PF08545"/>
    </source>
</evidence>
<evidence type="ECO:0000313" key="6">
    <source>
        <dbReference type="Proteomes" id="UP000234331"/>
    </source>
</evidence>
<evidence type="ECO:0000256" key="2">
    <source>
        <dbReference type="ARBA" id="ARBA00023315"/>
    </source>
</evidence>
<dbReference type="GO" id="GO:0004315">
    <property type="term" value="F:3-oxoacyl-[acyl-carrier-protein] synthase activity"/>
    <property type="evidence" value="ECO:0007669"/>
    <property type="project" value="InterPro"/>
</dbReference>
<dbReference type="InterPro" id="IPR016039">
    <property type="entry name" value="Thiolase-like"/>
</dbReference>
<dbReference type="GO" id="GO:0006633">
    <property type="term" value="P:fatty acid biosynthetic process"/>
    <property type="evidence" value="ECO:0007669"/>
    <property type="project" value="InterPro"/>
</dbReference>
<dbReference type="CDD" id="cd00827">
    <property type="entry name" value="init_cond_enzymes"/>
    <property type="match status" value="1"/>
</dbReference>
<dbReference type="GO" id="GO:0044550">
    <property type="term" value="P:secondary metabolite biosynthetic process"/>
    <property type="evidence" value="ECO:0007669"/>
    <property type="project" value="TreeGrafter"/>
</dbReference>
<evidence type="ECO:0000259" key="3">
    <source>
        <dbReference type="Pfam" id="PF08541"/>
    </source>
</evidence>
<dbReference type="OrthoDB" id="7055207at2"/>
<keyword evidence="1 5" id="KW-0808">Transferase</keyword>
<dbReference type="AlphaFoldDB" id="A0A2I2KNB3"/>
<reference evidence="5 6" key="1">
    <citation type="submission" date="2017-06" db="EMBL/GenBank/DDBJ databases">
        <authorList>
            <person name="Kim H.J."/>
            <person name="Triplett B.A."/>
        </authorList>
    </citation>
    <scope>NUCLEOTIDE SEQUENCE [LARGE SCALE GENOMIC DNA]</scope>
    <source>
        <strain evidence="5">FRACA_ARgP5</strain>
    </source>
</reference>
<name>A0A2I2KNB3_9ACTN</name>
<dbReference type="PANTHER" id="PTHR34069">
    <property type="entry name" value="3-OXOACYL-[ACYL-CARRIER-PROTEIN] SYNTHASE 3"/>
    <property type="match status" value="1"/>
</dbReference>
<sequence>MKFGADLGIRAVSTWLPETTESIKAEVDGGRLDAGAVELLGVTDVPVTADLAAPQMAVLAGRKVLGRAGCDPASVGILVHAWVYHQGQEVWSPAHYVASELDLPPDALPTGMHELCNGGTSALYFAASGLLANPDLTAALVTTADRFVAPVWDRWRMHTDIAYGDGATAALLHRRDGRPDELRLLSLTHASAGWLEALNRGDAPFTTAPMEGKEILSSAQARREFYAAHGKESLAATARDRVGTSLRTALAQAELDADDPRLKMIVTPRLGPRLLHVMYDRALGEQLLARTVQLGTRTGHLGAGDMVANMADIVEQKMLEPGEYAVILGCGSGFTWSTAVVQAP</sequence>
<dbReference type="Gene3D" id="3.40.47.10">
    <property type="match status" value="2"/>
</dbReference>
<dbReference type="SUPFAM" id="SSF53901">
    <property type="entry name" value="Thiolase-like"/>
    <property type="match status" value="1"/>
</dbReference>